<evidence type="ECO:0000256" key="3">
    <source>
        <dbReference type="SAM" id="MobiDB-lite"/>
    </source>
</evidence>
<dbReference type="CDD" id="cd16026">
    <property type="entry name" value="GALNS_like"/>
    <property type="match status" value="1"/>
</dbReference>
<dbReference type="EC" id="3.1.6.1" evidence="6"/>
<dbReference type="GO" id="GO:0004065">
    <property type="term" value="F:arylsulfatase activity"/>
    <property type="evidence" value="ECO:0007669"/>
    <property type="project" value="UniProtKB-EC"/>
</dbReference>
<feature type="chain" id="PRO_5005248412" evidence="4">
    <location>
        <begin position="23"/>
        <end position="507"/>
    </location>
</feature>
<keyword evidence="4" id="KW-0732">Signal</keyword>
<dbReference type="STRING" id="595434.RISK_006282"/>
<evidence type="ECO:0000256" key="2">
    <source>
        <dbReference type="ARBA" id="ARBA00022801"/>
    </source>
</evidence>
<dbReference type="RefSeq" id="WP_047817130.1">
    <property type="nucleotide sequence ID" value="NZ_LECT01000050.1"/>
</dbReference>
<evidence type="ECO:0000256" key="4">
    <source>
        <dbReference type="SAM" id="SignalP"/>
    </source>
</evidence>
<dbReference type="FunFam" id="3.40.720.10:FF:000108">
    <property type="entry name" value="Arylsulfatase A [precursor]"/>
    <property type="match status" value="1"/>
</dbReference>
<keyword evidence="2 6" id="KW-0378">Hydrolase</keyword>
<feature type="signal peptide" evidence="4">
    <location>
        <begin position="1"/>
        <end position="22"/>
    </location>
</feature>
<dbReference type="InterPro" id="IPR050738">
    <property type="entry name" value="Sulfatase"/>
</dbReference>
<dbReference type="OrthoDB" id="9783154at2"/>
<name>A0A0J1B592_RHOIS</name>
<accession>A0A0J1B592</accession>
<evidence type="ECO:0000313" key="7">
    <source>
        <dbReference type="Proteomes" id="UP000036367"/>
    </source>
</evidence>
<keyword evidence="7" id="KW-1185">Reference proteome</keyword>
<reference evidence="6" key="1">
    <citation type="submission" date="2015-05" db="EMBL/GenBank/DDBJ databases">
        <title>Permanent draft genome of Rhodopirellula islandicus K833.</title>
        <authorList>
            <person name="Kizina J."/>
            <person name="Richter M."/>
            <person name="Glockner F.O."/>
            <person name="Harder J."/>
        </authorList>
    </citation>
    <scope>NUCLEOTIDE SEQUENCE [LARGE SCALE GENOMIC DNA]</scope>
    <source>
        <strain evidence="6">K833</strain>
    </source>
</reference>
<protein>
    <submittedName>
        <fullName evidence="6">Arylsulfatase</fullName>
        <ecNumber evidence="6">3.1.6.1</ecNumber>
    </submittedName>
</protein>
<dbReference type="Gene3D" id="3.40.720.10">
    <property type="entry name" value="Alkaline Phosphatase, subunit A"/>
    <property type="match status" value="1"/>
</dbReference>
<dbReference type="PANTHER" id="PTHR42693">
    <property type="entry name" value="ARYLSULFATASE FAMILY MEMBER"/>
    <property type="match status" value="1"/>
</dbReference>
<dbReference type="InterPro" id="IPR000917">
    <property type="entry name" value="Sulfatase_N"/>
</dbReference>
<dbReference type="Pfam" id="PF00884">
    <property type="entry name" value="Sulfatase"/>
    <property type="match status" value="1"/>
</dbReference>
<dbReference type="PANTHER" id="PTHR42693:SF53">
    <property type="entry name" value="ENDO-4-O-SULFATASE"/>
    <property type="match status" value="1"/>
</dbReference>
<comment type="caution">
    <text evidence="6">The sequence shown here is derived from an EMBL/GenBank/DDBJ whole genome shotgun (WGS) entry which is preliminary data.</text>
</comment>
<evidence type="ECO:0000313" key="6">
    <source>
        <dbReference type="EMBL" id="KLU01783.1"/>
    </source>
</evidence>
<dbReference type="SUPFAM" id="SSF53649">
    <property type="entry name" value="Alkaline phosphatase-like"/>
    <property type="match status" value="1"/>
</dbReference>
<proteinExistence type="inferred from homology"/>
<sequence length="507" mass="55686">MRFPHLLAICLPAFFTTLPASAATPDDVAGSRPNIVVIYMDDMAYADIGPFGAQGYSTPNLERMANEGRKFTDFSVSSAVCSASRSALLTGCYHRRLGLSGALGPQAKIGLAPSETTFAEVCRSAGYRTACHGKWHLGHHPKFLPTNQGFDQFYGIPYSNDMWPLHPDTIRRQQKDPSDPGNWPPLPIIESFAGQPPRIVNDNVQPADQEQMTVELTRRSVEFIEDPSSDKPFLLYLPHPMVHVPLYVSERFRGKSGAGLFGDVMMEVDWSVGQILSAIESIDQQKNTLVIFTSDNGPWLSYGNHAGSAGPLREGKGTQWEGGVREPTVMWWPDTIPAGTTCDTFCSTIDVLPTIVELTGGEAPTQKIDGHSILDLMLDVPGATSPHESFVGYYSGGQLQTIRNERFKLVFPHAYRTLGDREPGKDGMPDGYAMTKSGLELYDLDADVSETTNVIEAHPEVVQQLQAAAEVYRQQLGDRLQKVTGTEIRGPGKLTDDEPQLTWKGSR</sequence>
<dbReference type="Proteomes" id="UP000036367">
    <property type="component" value="Unassembled WGS sequence"/>
</dbReference>
<comment type="similarity">
    <text evidence="1">Belongs to the sulfatase family.</text>
</comment>
<evidence type="ECO:0000256" key="1">
    <source>
        <dbReference type="ARBA" id="ARBA00008779"/>
    </source>
</evidence>
<dbReference type="InterPro" id="IPR017850">
    <property type="entry name" value="Alkaline_phosphatase_core_sf"/>
</dbReference>
<gene>
    <name evidence="6" type="ORF">RISK_006282</name>
</gene>
<dbReference type="EMBL" id="LECT01000050">
    <property type="protein sequence ID" value="KLU01783.1"/>
    <property type="molecule type" value="Genomic_DNA"/>
</dbReference>
<feature type="region of interest" description="Disordered" evidence="3">
    <location>
        <begin position="483"/>
        <end position="507"/>
    </location>
</feature>
<evidence type="ECO:0000259" key="5">
    <source>
        <dbReference type="Pfam" id="PF00884"/>
    </source>
</evidence>
<dbReference type="PATRIC" id="fig|595434.4.peg.5971"/>
<organism evidence="6 7">
    <name type="scientific">Rhodopirellula islandica</name>
    <dbReference type="NCBI Taxonomy" id="595434"/>
    <lineage>
        <taxon>Bacteria</taxon>
        <taxon>Pseudomonadati</taxon>
        <taxon>Planctomycetota</taxon>
        <taxon>Planctomycetia</taxon>
        <taxon>Pirellulales</taxon>
        <taxon>Pirellulaceae</taxon>
        <taxon>Rhodopirellula</taxon>
    </lineage>
</organism>
<feature type="domain" description="Sulfatase N-terminal" evidence="5">
    <location>
        <begin position="33"/>
        <end position="360"/>
    </location>
</feature>
<dbReference type="Gene3D" id="3.30.1120.10">
    <property type="match status" value="1"/>
</dbReference>
<dbReference type="AlphaFoldDB" id="A0A0J1B592"/>